<dbReference type="RefSeq" id="WP_275089804.1">
    <property type="nucleotide sequence ID" value="NZ_CP119078.1"/>
</dbReference>
<evidence type="ECO:0000313" key="1">
    <source>
        <dbReference type="EMBL" id="WED43989.1"/>
    </source>
</evidence>
<keyword evidence="2" id="KW-1185">Reference proteome</keyword>
<proteinExistence type="predicted"/>
<reference evidence="1 2" key="1">
    <citation type="submission" date="2023-02" db="EMBL/GenBank/DDBJ databases">
        <title>Genome Sequence of L. cardiaca H63T.</title>
        <authorList>
            <person name="Lopez A.E."/>
            <person name="Cianciotto N.P."/>
        </authorList>
    </citation>
    <scope>NUCLEOTIDE SEQUENCE [LARGE SCALE GENOMIC DNA]</scope>
    <source>
        <strain evidence="1 2">H63</strain>
    </source>
</reference>
<dbReference type="Proteomes" id="UP001222087">
    <property type="component" value="Chromosome"/>
</dbReference>
<sequence>MCGCFTIDTDYEKIKEQFGIHQIEPLLNSFNVAPTGNALGIVSWYVKEKKTHF</sequence>
<accession>A0ABY8AW73</accession>
<protein>
    <submittedName>
        <fullName evidence="1">Uncharacterized protein</fullName>
    </submittedName>
</protein>
<organism evidence="1 2">
    <name type="scientific">Legionella cardiaca</name>
    <dbReference type="NCBI Taxonomy" id="1071983"/>
    <lineage>
        <taxon>Bacteria</taxon>
        <taxon>Pseudomonadati</taxon>
        <taxon>Pseudomonadota</taxon>
        <taxon>Gammaproteobacteria</taxon>
        <taxon>Legionellales</taxon>
        <taxon>Legionellaceae</taxon>
        <taxon>Legionella</taxon>
    </lineage>
</organism>
<evidence type="ECO:0000313" key="2">
    <source>
        <dbReference type="Proteomes" id="UP001222087"/>
    </source>
</evidence>
<dbReference type="EMBL" id="CP119078">
    <property type="protein sequence ID" value="WED43989.1"/>
    <property type="molecule type" value="Genomic_DNA"/>
</dbReference>
<name>A0ABY8AW73_9GAMM</name>
<gene>
    <name evidence="1" type="ORF">PXX05_04175</name>
</gene>